<evidence type="ECO:0000313" key="3">
    <source>
        <dbReference type="EMBL" id="MBO3739486.1"/>
    </source>
</evidence>
<feature type="region of interest" description="Disordered" evidence="1">
    <location>
        <begin position="80"/>
        <end position="105"/>
    </location>
</feature>
<dbReference type="EMBL" id="JAGFNS010000011">
    <property type="protein sequence ID" value="MBO3739486.1"/>
    <property type="molecule type" value="Genomic_DNA"/>
</dbReference>
<feature type="domain" description="DUF7662" evidence="2">
    <location>
        <begin position="6"/>
        <end position="77"/>
    </location>
</feature>
<reference evidence="3 4" key="1">
    <citation type="submission" date="2021-03" db="EMBL/GenBank/DDBJ databases">
        <title>Actinoplanes flavus sp. nov., a novel actinomycete isolated from Coconut Palm rhizosphere soil.</title>
        <authorList>
            <person name="Luo X."/>
        </authorList>
    </citation>
    <scope>NUCLEOTIDE SEQUENCE [LARGE SCALE GENOMIC DNA]</scope>
    <source>
        <strain evidence="3 4">NEAU-H7</strain>
    </source>
</reference>
<evidence type="ECO:0000259" key="2">
    <source>
        <dbReference type="Pfam" id="PF24698"/>
    </source>
</evidence>
<protein>
    <recommendedName>
        <fullName evidence="2">DUF7662 domain-containing protein</fullName>
    </recommendedName>
</protein>
<dbReference type="Proteomes" id="UP000679690">
    <property type="component" value="Unassembled WGS sequence"/>
</dbReference>
<sequence length="246" mass="26866">MPGKYQPLTFALTTAAKRGQREVEFSFDEIAALVGGLPRSAELRQWWANADHSQAQAWCVAGYRVQQVYLDRRRVRFSAVPTHTPPGGVRNVEPSPPRTVPGLSEPPVDIRAKLQWVDSGVVLLDAADKPAFPRLAASPGLYRLTFTGPVPQMYIGESDNLHRRLSGNYRSPGPSQRTSTRINALLREHLARGGTVLLATATAAVVVINDQERPLDLSTKSGRLLAESVALVHAQITKHAQIVNLG</sequence>
<keyword evidence="4" id="KW-1185">Reference proteome</keyword>
<proteinExistence type="predicted"/>
<gene>
    <name evidence="3" type="ORF">J5X75_18390</name>
</gene>
<comment type="caution">
    <text evidence="3">The sequence shown here is derived from an EMBL/GenBank/DDBJ whole genome shotgun (WGS) entry which is preliminary data.</text>
</comment>
<organism evidence="3 4">
    <name type="scientific">Actinoplanes flavus</name>
    <dbReference type="NCBI Taxonomy" id="2820290"/>
    <lineage>
        <taxon>Bacteria</taxon>
        <taxon>Bacillati</taxon>
        <taxon>Actinomycetota</taxon>
        <taxon>Actinomycetes</taxon>
        <taxon>Micromonosporales</taxon>
        <taxon>Micromonosporaceae</taxon>
        <taxon>Actinoplanes</taxon>
    </lineage>
</organism>
<dbReference type="InterPro" id="IPR056079">
    <property type="entry name" value="DUF7662"/>
</dbReference>
<evidence type="ECO:0000313" key="4">
    <source>
        <dbReference type="Proteomes" id="UP000679690"/>
    </source>
</evidence>
<dbReference type="RefSeq" id="WP_208468628.1">
    <property type="nucleotide sequence ID" value="NZ_JAGFNS010000011.1"/>
</dbReference>
<dbReference type="Pfam" id="PF24698">
    <property type="entry name" value="DUF7662"/>
    <property type="match status" value="1"/>
</dbReference>
<name>A0ABS3UMN4_9ACTN</name>
<accession>A0ABS3UMN4</accession>
<evidence type="ECO:0000256" key="1">
    <source>
        <dbReference type="SAM" id="MobiDB-lite"/>
    </source>
</evidence>